<keyword evidence="4" id="KW-1133">Transmembrane helix</keyword>
<evidence type="ECO:0000256" key="1">
    <source>
        <dbReference type="ARBA" id="ARBA00004141"/>
    </source>
</evidence>
<dbReference type="AlphaFoldDB" id="A0A1Q3D8L9"/>
<evidence type="ECO:0000313" key="9">
    <source>
        <dbReference type="Proteomes" id="UP000187406"/>
    </source>
</evidence>
<dbReference type="Proteomes" id="UP000187406">
    <property type="component" value="Unassembled WGS sequence"/>
</dbReference>
<keyword evidence="3" id="KW-0812">Transmembrane</keyword>
<dbReference type="OrthoDB" id="430207at2759"/>
<dbReference type="InParanoid" id="A0A1Q3D8L9"/>
<evidence type="ECO:0000256" key="2">
    <source>
        <dbReference type="ARBA" id="ARBA00006824"/>
    </source>
</evidence>
<comment type="caution">
    <text evidence="8">The sequence shown here is derived from an EMBL/GenBank/DDBJ whole genome shotgun (WGS) entry which is preliminary data.</text>
</comment>
<evidence type="ECO:0000256" key="5">
    <source>
        <dbReference type="ARBA" id="ARBA00023136"/>
    </source>
</evidence>
<protein>
    <submittedName>
        <fullName evidence="8">Mpv17_PMP22 domain-containing protein</fullName>
    </submittedName>
</protein>
<dbReference type="GO" id="GO:0005737">
    <property type="term" value="C:cytoplasm"/>
    <property type="evidence" value="ECO:0007669"/>
    <property type="project" value="TreeGrafter"/>
</dbReference>
<comment type="subcellular location">
    <subcellularLocation>
        <location evidence="1">Membrane</location>
        <topology evidence="1">Multi-pass membrane protein</topology>
    </subcellularLocation>
</comment>
<keyword evidence="5" id="KW-0472">Membrane</keyword>
<keyword evidence="9" id="KW-1185">Reference proteome</keyword>
<gene>
    <name evidence="8" type="ORF">CFOL_v3_32231</name>
</gene>
<dbReference type="STRING" id="3775.A0A1Q3D8L9"/>
<feature type="region of interest" description="Disordered" evidence="7">
    <location>
        <begin position="35"/>
        <end position="58"/>
    </location>
</feature>
<accession>A0A1Q3D8L9</accession>
<reference evidence="9" key="1">
    <citation type="submission" date="2016-04" db="EMBL/GenBank/DDBJ databases">
        <title>Cephalotus genome sequencing.</title>
        <authorList>
            <person name="Fukushima K."/>
            <person name="Hasebe M."/>
            <person name="Fang X."/>
        </authorList>
    </citation>
    <scope>NUCLEOTIDE SEQUENCE [LARGE SCALE GENOMIC DNA]</scope>
    <source>
        <strain evidence="9">cv. St1</strain>
    </source>
</reference>
<proteinExistence type="inferred from homology"/>
<dbReference type="PANTHER" id="PTHR11266:SF88">
    <property type="entry name" value="PROTEIN SYM1-LIKE"/>
    <property type="match status" value="1"/>
</dbReference>
<dbReference type="Pfam" id="PF04117">
    <property type="entry name" value="Mpv17_PMP22"/>
    <property type="match status" value="1"/>
</dbReference>
<evidence type="ECO:0000256" key="6">
    <source>
        <dbReference type="RuleBase" id="RU363053"/>
    </source>
</evidence>
<evidence type="ECO:0000256" key="7">
    <source>
        <dbReference type="SAM" id="MobiDB-lite"/>
    </source>
</evidence>
<dbReference type="InterPro" id="IPR007248">
    <property type="entry name" value="Mpv17_PMP22"/>
</dbReference>
<name>A0A1Q3D8L9_CEPFO</name>
<dbReference type="GO" id="GO:0016020">
    <property type="term" value="C:membrane"/>
    <property type="evidence" value="ECO:0007669"/>
    <property type="project" value="UniProtKB-SubCell"/>
</dbReference>
<sequence>MFCSNITRVSSKNNCKILRLFHDVGFPTKQQSQKWTKVSHKLSPPPPSRSFSTSSASSSSLSQIGFLGWYLGQLKSRPIITKSITCSLIYTASDLTAQMITLPPSGSYDPMRTSRMAAYGLFILGFAQHKWFTFISKALPKRDVLATLKKLVMGQAIYGPCMTTVFFSFNAALQGENSDEIVARLKRDMLPTLKNGICYWPICDFVVFKFVPVQLQPLASNSCAFLWTIYLSYMASLNKVSIV</sequence>
<evidence type="ECO:0000256" key="3">
    <source>
        <dbReference type="ARBA" id="ARBA00022692"/>
    </source>
</evidence>
<organism evidence="8 9">
    <name type="scientific">Cephalotus follicularis</name>
    <name type="common">Albany pitcher plant</name>
    <dbReference type="NCBI Taxonomy" id="3775"/>
    <lineage>
        <taxon>Eukaryota</taxon>
        <taxon>Viridiplantae</taxon>
        <taxon>Streptophyta</taxon>
        <taxon>Embryophyta</taxon>
        <taxon>Tracheophyta</taxon>
        <taxon>Spermatophyta</taxon>
        <taxon>Magnoliopsida</taxon>
        <taxon>eudicotyledons</taxon>
        <taxon>Gunneridae</taxon>
        <taxon>Pentapetalae</taxon>
        <taxon>rosids</taxon>
        <taxon>fabids</taxon>
        <taxon>Oxalidales</taxon>
        <taxon>Cephalotaceae</taxon>
        <taxon>Cephalotus</taxon>
    </lineage>
</organism>
<dbReference type="EMBL" id="BDDD01005077">
    <property type="protein sequence ID" value="GAV88810.1"/>
    <property type="molecule type" value="Genomic_DNA"/>
</dbReference>
<evidence type="ECO:0000313" key="8">
    <source>
        <dbReference type="EMBL" id="GAV88810.1"/>
    </source>
</evidence>
<evidence type="ECO:0000256" key="4">
    <source>
        <dbReference type="ARBA" id="ARBA00022989"/>
    </source>
</evidence>
<dbReference type="PANTHER" id="PTHR11266">
    <property type="entry name" value="PEROXISOMAL MEMBRANE PROTEIN 2, PXMP2 MPV17"/>
    <property type="match status" value="1"/>
</dbReference>
<feature type="compositionally biased region" description="Low complexity" evidence="7">
    <location>
        <begin position="49"/>
        <end position="58"/>
    </location>
</feature>
<comment type="similarity">
    <text evidence="2 6">Belongs to the peroxisomal membrane protein PXMP2/4 family.</text>
</comment>